<dbReference type="Proteomes" id="UP000008922">
    <property type="component" value="Chromosome"/>
</dbReference>
<dbReference type="GO" id="GO:0005829">
    <property type="term" value="C:cytosol"/>
    <property type="evidence" value="ECO:0007669"/>
    <property type="project" value="TreeGrafter"/>
</dbReference>
<dbReference type="InParanoid" id="E8N262"/>
<dbReference type="InterPro" id="IPR036452">
    <property type="entry name" value="Ribo_hydro-like"/>
</dbReference>
<keyword evidence="1 4" id="KW-0378">Hydrolase</keyword>
<name>E8N262_ANATU</name>
<evidence type="ECO:0000256" key="2">
    <source>
        <dbReference type="ARBA" id="ARBA00023295"/>
    </source>
</evidence>
<dbReference type="HOGENOM" id="CLU_885059_0_0_0"/>
<dbReference type="KEGG" id="atm:ANT_29830"/>
<evidence type="ECO:0000313" key="5">
    <source>
        <dbReference type="Proteomes" id="UP000008922"/>
    </source>
</evidence>
<keyword evidence="2 4" id="KW-0326">Glycosidase</keyword>
<dbReference type="GO" id="GO:0006152">
    <property type="term" value="P:purine nucleoside catabolic process"/>
    <property type="evidence" value="ECO:0007669"/>
    <property type="project" value="TreeGrafter"/>
</dbReference>
<keyword evidence="5" id="KW-1185">Reference proteome</keyword>
<dbReference type="InterPro" id="IPR001910">
    <property type="entry name" value="Inosine/uridine_hydrolase_dom"/>
</dbReference>
<dbReference type="eggNOG" id="COG1957">
    <property type="taxonomic scope" value="Bacteria"/>
</dbReference>
<proteinExistence type="predicted"/>
<dbReference type="PANTHER" id="PTHR12304:SF4">
    <property type="entry name" value="URIDINE NUCLEOSIDASE"/>
    <property type="match status" value="1"/>
</dbReference>
<evidence type="ECO:0000313" key="4">
    <source>
        <dbReference type="EMBL" id="BAJ65009.1"/>
    </source>
</evidence>
<dbReference type="PANTHER" id="PTHR12304">
    <property type="entry name" value="INOSINE-URIDINE PREFERRING NUCLEOSIDE HYDROLASE"/>
    <property type="match status" value="1"/>
</dbReference>
<organism evidence="4 5">
    <name type="scientific">Anaerolinea thermophila (strain DSM 14523 / JCM 11388 / NBRC 100420 / UNI-1)</name>
    <dbReference type="NCBI Taxonomy" id="926569"/>
    <lineage>
        <taxon>Bacteria</taxon>
        <taxon>Bacillati</taxon>
        <taxon>Chloroflexota</taxon>
        <taxon>Anaerolineae</taxon>
        <taxon>Anaerolineales</taxon>
        <taxon>Anaerolineaceae</taxon>
        <taxon>Anaerolinea</taxon>
    </lineage>
</organism>
<dbReference type="Pfam" id="PF01156">
    <property type="entry name" value="IU_nuc_hydro"/>
    <property type="match status" value="1"/>
</dbReference>
<gene>
    <name evidence="4" type="ordered locus">ANT_29830</name>
</gene>
<dbReference type="InterPro" id="IPR023186">
    <property type="entry name" value="IUNH"/>
</dbReference>
<dbReference type="Gene3D" id="3.90.245.10">
    <property type="entry name" value="Ribonucleoside hydrolase-like"/>
    <property type="match status" value="1"/>
</dbReference>
<dbReference type="SUPFAM" id="SSF53590">
    <property type="entry name" value="Nucleoside hydrolase"/>
    <property type="match status" value="1"/>
</dbReference>
<dbReference type="EC" id="3.2.-.-" evidence="4"/>
<accession>E8N262</accession>
<dbReference type="EMBL" id="AP012029">
    <property type="protein sequence ID" value="BAJ65009.1"/>
    <property type="molecule type" value="Genomic_DNA"/>
</dbReference>
<protein>
    <submittedName>
        <fullName evidence="4">Ribonucleoside hydrolase</fullName>
        <ecNumber evidence="4">3.2.-.-</ecNumber>
    </submittedName>
</protein>
<evidence type="ECO:0000259" key="3">
    <source>
        <dbReference type="Pfam" id="PF01156"/>
    </source>
</evidence>
<reference evidence="4 5" key="1">
    <citation type="submission" date="2010-12" db="EMBL/GenBank/DDBJ databases">
        <title>Whole genome sequence of Anaerolinea thermophila UNI-1.</title>
        <authorList>
            <person name="Narita-Yamada S."/>
            <person name="Kishi E."/>
            <person name="Watanabe Y."/>
            <person name="Takasaki K."/>
            <person name="Ankai A."/>
            <person name="Oguchi A."/>
            <person name="Fukui S."/>
            <person name="Takahashi M."/>
            <person name="Yashiro I."/>
            <person name="Hosoyama A."/>
            <person name="Sekiguchi Y."/>
            <person name="Hanada S."/>
            <person name="Fujita N."/>
        </authorList>
    </citation>
    <scope>NUCLEOTIDE SEQUENCE [LARGE SCALE GENOMIC DNA]</scope>
    <source>
        <strain evidence="5">DSM 14523 / JCM 11388 / NBRC 100420 / UNI-1</strain>
    </source>
</reference>
<feature type="domain" description="Inosine/uridine-preferring nucleoside hydrolase" evidence="3">
    <location>
        <begin position="5"/>
        <end position="298"/>
    </location>
</feature>
<dbReference type="RefSeq" id="WP_013561353.1">
    <property type="nucleotide sequence ID" value="NC_014960.1"/>
</dbReference>
<sequence>MKQKIHLDTDLGGDIDDLCALAYCLRHPGAELVAVTTVAEHSGKRAGYVRHALRLAGREDIPVAAGIEARWQGYRFEQPLPDEQDYWRGEIPPYPTPPEQALDLLEESIRHGAHIVAIGAYTHLTMLEARQPGILAKAHLTVMGGFVHPPREGYPAWDFTADWNVQVDASSARVVFERGNPTLVPLAVTAETALRHVHLPGLERAGALGECIAHQARVFAHTEQLAERYLPDCPALPADFINFQHDPLACAAALDWSGLTFADLRLRVELEQGWVRLVEDPRGKVFRVAVGVDGEAFSAHWLETVGG</sequence>
<dbReference type="AlphaFoldDB" id="E8N262"/>
<dbReference type="STRING" id="926569.ANT_29830"/>
<dbReference type="OrthoDB" id="9797882at2"/>
<dbReference type="GO" id="GO:0008477">
    <property type="term" value="F:purine nucleosidase activity"/>
    <property type="evidence" value="ECO:0007669"/>
    <property type="project" value="TreeGrafter"/>
</dbReference>
<evidence type="ECO:0000256" key="1">
    <source>
        <dbReference type="ARBA" id="ARBA00022801"/>
    </source>
</evidence>